<feature type="domain" description="Histidine kinase" evidence="11">
    <location>
        <begin position="263"/>
        <end position="472"/>
    </location>
</feature>
<keyword evidence="7 13" id="KW-0418">Kinase</keyword>
<keyword evidence="8" id="KW-1133">Transmembrane helix</keyword>
<dbReference type="AlphaFoldDB" id="A0A4P7GLU3"/>
<dbReference type="Proteomes" id="UP000294894">
    <property type="component" value="Chromosome"/>
</dbReference>
<keyword evidence="14" id="KW-1185">Reference proteome</keyword>
<dbReference type="InterPro" id="IPR050428">
    <property type="entry name" value="TCS_sensor_his_kinase"/>
</dbReference>
<evidence type="ECO:0000256" key="4">
    <source>
        <dbReference type="ARBA" id="ARBA00022553"/>
    </source>
</evidence>
<dbReference type="Pfam" id="PF00512">
    <property type="entry name" value="HisKA"/>
    <property type="match status" value="1"/>
</dbReference>
<keyword evidence="5" id="KW-0808">Transferase</keyword>
<comment type="catalytic activity">
    <reaction evidence="1">
        <text>ATP + protein L-histidine = ADP + protein N-phospho-L-histidine.</text>
        <dbReference type="EC" id="2.7.13.3"/>
    </reaction>
</comment>
<dbReference type="EMBL" id="CP038267">
    <property type="protein sequence ID" value="QBR92953.1"/>
    <property type="molecule type" value="Genomic_DNA"/>
</dbReference>
<accession>A0A4P7GLU3</accession>
<evidence type="ECO:0000256" key="8">
    <source>
        <dbReference type="ARBA" id="ARBA00022989"/>
    </source>
</evidence>
<dbReference type="InterPro" id="IPR004358">
    <property type="entry name" value="Sig_transdc_His_kin-like_C"/>
</dbReference>
<keyword evidence="10" id="KW-0472">Membrane</keyword>
<dbReference type="CDD" id="cd00082">
    <property type="entry name" value="HisKA"/>
    <property type="match status" value="1"/>
</dbReference>
<dbReference type="Gene3D" id="3.30.565.10">
    <property type="entry name" value="Histidine kinase-like ATPase, C-terminal domain"/>
    <property type="match status" value="1"/>
</dbReference>
<evidence type="ECO:0000256" key="7">
    <source>
        <dbReference type="ARBA" id="ARBA00022777"/>
    </source>
</evidence>
<reference evidence="13 14" key="1">
    <citation type="submission" date="2019-03" db="EMBL/GenBank/DDBJ databases">
        <title>Three New Species of Nocardioides, Nocardioides euryhalodurans sp. nov., Nocardioides seonyuensis sp. nov. and Nocardioides eburneoflavus sp. nov., Iolated from Soil.</title>
        <authorList>
            <person name="Roh S.G."/>
            <person name="Lee C."/>
            <person name="Kim M.-K."/>
            <person name="Kim S.B."/>
        </authorList>
    </citation>
    <scope>NUCLEOTIDE SEQUENCE [LARGE SCALE GENOMIC DNA]</scope>
    <source>
        <strain evidence="13 14">MMS17-SY117</strain>
    </source>
</reference>
<proteinExistence type="predicted"/>
<evidence type="ECO:0000259" key="12">
    <source>
        <dbReference type="PROSITE" id="PS50885"/>
    </source>
</evidence>
<dbReference type="SMART" id="SM00387">
    <property type="entry name" value="HATPase_c"/>
    <property type="match status" value="1"/>
</dbReference>
<dbReference type="SUPFAM" id="SSF55874">
    <property type="entry name" value="ATPase domain of HSP90 chaperone/DNA topoisomerase II/histidine kinase"/>
    <property type="match status" value="1"/>
</dbReference>
<keyword evidence="4" id="KW-0597">Phosphoprotein</keyword>
<dbReference type="SMART" id="SM00304">
    <property type="entry name" value="HAMP"/>
    <property type="match status" value="1"/>
</dbReference>
<evidence type="ECO:0000256" key="10">
    <source>
        <dbReference type="ARBA" id="ARBA00023136"/>
    </source>
</evidence>
<dbReference type="Gene3D" id="1.10.287.130">
    <property type="match status" value="1"/>
</dbReference>
<evidence type="ECO:0000256" key="9">
    <source>
        <dbReference type="ARBA" id="ARBA00023012"/>
    </source>
</evidence>
<evidence type="ECO:0000256" key="3">
    <source>
        <dbReference type="ARBA" id="ARBA00012438"/>
    </source>
</evidence>
<dbReference type="PROSITE" id="PS50109">
    <property type="entry name" value="HIS_KIN"/>
    <property type="match status" value="1"/>
</dbReference>
<dbReference type="InterPro" id="IPR003660">
    <property type="entry name" value="HAMP_dom"/>
</dbReference>
<dbReference type="InterPro" id="IPR003661">
    <property type="entry name" value="HisK_dim/P_dom"/>
</dbReference>
<dbReference type="InterPro" id="IPR036097">
    <property type="entry name" value="HisK_dim/P_sf"/>
</dbReference>
<comment type="subcellular location">
    <subcellularLocation>
        <location evidence="2">Cell membrane</location>
    </subcellularLocation>
</comment>
<name>A0A4P7GLU3_9ACTN</name>
<dbReference type="InterPro" id="IPR003594">
    <property type="entry name" value="HATPase_dom"/>
</dbReference>
<evidence type="ECO:0000256" key="5">
    <source>
        <dbReference type="ARBA" id="ARBA00022679"/>
    </source>
</evidence>
<dbReference type="GO" id="GO:0005886">
    <property type="term" value="C:plasma membrane"/>
    <property type="evidence" value="ECO:0007669"/>
    <property type="project" value="UniProtKB-SubCell"/>
</dbReference>
<dbReference type="KEGG" id="noy:EXE57_12250"/>
<protein>
    <recommendedName>
        <fullName evidence="3">histidine kinase</fullName>
        <ecNumber evidence="3">2.7.13.3</ecNumber>
    </recommendedName>
</protein>
<dbReference type="RefSeq" id="WP_135077882.1">
    <property type="nucleotide sequence ID" value="NZ_CP038267.1"/>
</dbReference>
<dbReference type="GO" id="GO:0000155">
    <property type="term" value="F:phosphorelay sensor kinase activity"/>
    <property type="evidence" value="ECO:0007669"/>
    <property type="project" value="InterPro"/>
</dbReference>
<dbReference type="EC" id="2.7.13.3" evidence="3"/>
<dbReference type="PANTHER" id="PTHR45436:SF5">
    <property type="entry name" value="SENSOR HISTIDINE KINASE TRCS"/>
    <property type="match status" value="1"/>
</dbReference>
<dbReference type="PRINTS" id="PR00344">
    <property type="entry name" value="BCTRLSENSOR"/>
</dbReference>
<keyword evidence="6" id="KW-0812">Transmembrane</keyword>
<dbReference type="Pfam" id="PF00672">
    <property type="entry name" value="HAMP"/>
    <property type="match status" value="1"/>
</dbReference>
<dbReference type="SMART" id="SM00388">
    <property type="entry name" value="HisKA"/>
    <property type="match status" value="1"/>
</dbReference>
<dbReference type="SUPFAM" id="SSF47384">
    <property type="entry name" value="Homodimeric domain of signal transducing histidine kinase"/>
    <property type="match status" value="1"/>
</dbReference>
<dbReference type="Gene3D" id="6.10.340.10">
    <property type="match status" value="1"/>
</dbReference>
<organism evidence="13 14">
    <name type="scientific">Nocardioides euryhalodurans</name>
    <dbReference type="NCBI Taxonomy" id="2518370"/>
    <lineage>
        <taxon>Bacteria</taxon>
        <taxon>Bacillati</taxon>
        <taxon>Actinomycetota</taxon>
        <taxon>Actinomycetes</taxon>
        <taxon>Propionibacteriales</taxon>
        <taxon>Nocardioidaceae</taxon>
        <taxon>Nocardioides</taxon>
    </lineage>
</organism>
<dbReference type="PROSITE" id="PS50885">
    <property type="entry name" value="HAMP"/>
    <property type="match status" value="1"/>
</dbReference>
<evidence type="ECO:0000259" key="11">
    <source>
        <dbReference type="PROSITE" id="PS50109"/>
    </source>
</evidence>
<dbReference type="InterPro" id="IPR036890">
    <property type="entry name" value="HATPase_C_sf"/>
</dbReference>
<evidence type="ECO:0000256" key="6">
    <source>
        <dbReference type="ARBA" id="ARBA00022692"/>
    </source>
</evidence>
<dbReference type="CDD" id="cd00075">
    <property type="entry name" value="HATPase"/>
    <property type="match status" value="1"/>
</dbReference>
<dbReference type="Pfam" id="PF02518">
    <property type="entry name" value="HATPase_c"/>
    <property type="match status" value="1"/>
</dbReference>
<keyword evidence="9" id="KW-0902">Two-component regulatory system</keyword>
<dbReference type="SUPFAM" id="SSF158472">
    <property type="entry name" value="HAMP domain-like"/>
    <property type="match status" value="1"/>
</dbReference>
<dbReference type="InterPro" id="IPR005467">
    <property type="entry name" value="His_kinase_dom"/>
</dbReference>
<evidence type="ECO:0000256" key="1">
    <source>
        <dbReference type="ARBA" id="ARBA00000085"/>
    </source>
</evidence>
<dbReference type="OrthoDB" id="9786919at2"/>
<dbReference type="CDD" id="cd06225">
    <property type="entry name" value="HAMP"/>
    <property type="match status" value="1"/>
</dbReference>
<gene>
    <name evidence="13" type="ORF">EXE57_12250</name>
</gene>
<dbReference type="FunFam" id="1.10.287.130:FF:000001">
    <property type="entry name" value="Two-component sensor histidine kinase"/>
    <property type="match status" value="1"/>
</dbReference>
<evidence type="ECO:0000256" key="2">
    <source>
        <dbReference type="ARBA" id="ARBA00004236"/>
    </source>
</evidence>
<evidence type="ECO:0000313" key="14">
    <source>
        <dbReference type="Proteomes" id="UP000294894"/>
    </source>
</evidence>
<feature type="domain" description="HAMP" evidence="12">
    <location>
        <begin position="203"/>
        <end position="255"/>
    </location>
</feature>
<sequence length="473" mass="51552">MPTWRLPHSLTPRSMRVRILAVVVGLLLLSAVGSSIVLRTVLLEQLDEEIRVDLQQEAAEFRLLEGGTDPATGEPFADLESLFDVYFSREVPDEGETLLAFVGEDLHDSRRAQDGAAVTQLAEPIAYWQSLEQERSGTIDTALGEAGYVAIPVTGRDGSEGLFVVANFPSFEQQEIEEAVRLRLTIELLTLLVAAGLGLVLAGRVLRPLRDLATTAREISETDLSQRIPVTGNDEASQIAATFNDMLTRLEAALTNQRRFLDEASHELRTPLTVVRGHAELLELADGPEGRAETVALITDEVDRMGTIVDGLFTLARTEQPDFVTLQPLDAAEVVRETHRKATAIADREWLLEVDDEVPVLADRHRLTQALLQLADNAVKHTGPDDTVRLGVQGRDGQAVVWVDDTGPGVPVSEAERIFERFQRAEPTSDHSGAGLGLAIVAAIASAHHGSARLVPKDGPGARFELRIPLRNT</sequence>
<dbReference type="PANTHER" id="PTHR45436">
    <property type="entry name" value="SENSOR HISTIDINE KINASE YKOH"/>
    <property type="match status" value="1"/>
</dbReference>
<evidence type="ECO:0000313" key="13">
    <source>
        <dbReference type="EMBL" id="QBR92953.1"/>
    </source>
</evidence>